<evidence type="ECO:0000256" key="3">
    <source>
        <dbReference type="ARBA" id="ARBA00008191"/>
    </source>
</evidence>
<evidence type="ECO:0000313" key="11">
    <source>
        <dbReference type="Proteomes" id="UP000265140"/>
    </source>
</evidence>
<proteinExistence type="inferred from homology"/>
<keyword evidence="6" id="KW-0539">Nucleus</keyword>
<organism evidence="10 11">
    <name type="scientific">Esox lucius</name>
    <name type="common">Northern pike</name>
    <dbReference type="NCBI Taxonomy" id="8010"/>
    <lineage>
        <taxon>Eukaryota</taxon>
        <taxon>Metazoa</taxon>
        <taxon>Chordata</taxon>
        <taxon>Craniata</taxon>
        <taxon>Vertebrata</taxon>
        <taxon>Euteleostomi</taxon>
        <taxon>Actinopterygii</taxon>
        <taxon>Neopterygii</taxon>
        <taxon>Teleostei</taxon>
        <taxon>Protacanthopterygii</taxon>
        <taxon>Esociformes</taxon>
        <taxon>Esocidae</taxon>
        <taxon>Esox</taxon>
    </lineage>
</organism>
<name>A0AAY5KLK3_ESOLU</name>
<accession>A0AAY5KLK3</accession>
<dbReference type="GeneTree" id="ENSGT00390000005599"/>
<reference evidence="10" key="3">
    <citation type="submission" date="2025-09" db="UniProtKB">
        <authorList>
            <consortium name="Ensembl"/>
        </authorList>
    </citation>
    <scope>IDENTIFICATION</scope>
</reference>
<evidence type="ECO:0000256" key="6">
    <source>
        <dbReference type="ARBA" id="ARBA00023242"/>
    </source>
</evidence>
<keyword evidence="5" id="KW-0158">Chromosome</keyword>
<feature type="coiled-coil region" evidence="8">
    <location>
        <begin position="179"/>
        <end position="206"/>
    </location>
</feature>
<dbReference type="AlphaFoldDB" id="A0AAY5KLK3"/>
<keyword evidence="7" id="KW-0137">Centromere</keyword>
<dbReference type="PANTHER" id="PTHR31345">
    <property type="entry name" value="CENTROMERE PROTEIN Q"/>
    <property type="match status" value="1"/>
</dbReference>
<dbReference type="GO" id="GO:0005634">
    <property type="term" value="C:nucleus"/>
    <property type="evidence" value="ECO:0007669"/>
    <property type="project" value="UniProtKB-SubCell"/>
</dbReference>
<evidence type="ECO:0000256" key="7">
    <source>
        <dbReference type="ARBA" id="ARBA00023328"/>
    </source>
</evidence>
<evidence type="ECO:0000256" key="9">
    <source>
        <dbReference type="SAM" id="MobiDB-lite"/>
    </source>
</evidence>
<keyword evidence="11" id="KW-1185">Reference proteome</keyword>
<sequence length="307" mass="34074">MKPTRGSERVPSKATKGKKPSEKGKKRRKSQENLQAGTSGTVPQPKSKKNKVNAAPRKLTGQEKWKPLSESSITALDKMLALSVLSVLAVQRTGKEESQKHLNILRTRFIAKCAQLAVPFQKQETLGNAFRQHQEESRKATVGRKNLTMLEVRDPVWFSVDGCVCLWSTCTSFCVYADLSAVVISLEKMEEQRDSLEHQCSNLRKLLAHEEDGNQQVLQLSNQGVLHLPTLPPRKHRDTPLQKRLLTLVPGEASTTVARNIAKTLQAPGPLQDARALLEQAYKHADHMLTPAAISQTQEVSTNPLGQ</sequence>
<reference evidence="10" key="2">
    <citation type="submission" date="2025-08" db="UniProtKB">
        <authorList>
            <consortium name="Ensembl"/>
        </authorList>
    </citation>
    <scope>IDENTIFICATION</scope>
</reference>
<feature type="compositionally biased region" description="Basic and acidic residues" evidence="9">
    <location>
        <begin position="1"/>
        <end position="11"/>
    </location>
</feature>
<evidence type="ECO:0000256" key="4">
    <source>
        <dbReference type="ARBA" id="ARBA00016397"/>
    </source>
</evidence>
<dbReference type="PANTHER" id="PTHR31345:SF3">
    <property type="entry name" value="CENTROMERE PROTEIN Q"/>
    <property type="match status" value="1"/>
</dbReference>
<dbReference type="GO" id="GO:0000775">
    <property type="term" value="C:chromosome, centromeric region"/>
    <property type="evidence" value="ECO:0007669"/>
    <property type="project" value="UniProtKB-SubCell"/>
</dbReference>
<keyword evidence="8" id="KW-0175">Coiled coil</keyword>
<dbReference type="InterPro" id="IPR025212">
    <property type="entry name" value="CAD_CENP-Q"/>
</dbReference>
<evidence type="ECO:0000256" key="5">
    <source>
        <dbReference type="ARBA" id="ARBA00022454"/>
    </source>
</evidence>
<comment type="subcellular location">
    <subcellularLocation>
        <location evidence="2">Chromosome</location>
        <location evidence="2">Centromere</location>
    </subcellularLocation>
    <subcellularLocation>
        <location evidence="1">Nucleus</location>
    </subcellularLocation>
</comment>
<dbReference type="GeneID" id="105020116"/>
<feature type="compositionally biased region" description="Polar residues" evidence="9">
    <location>
        <begin position="32"/>
        <end position="44"/>
    </location>
</feature>
<evidence type="ECO:0000256" key="2">
    <source>
        <dbReference type="ARBA" id="ARBA00004584"/>
    </source>
</evidence>
<feature type="region of interest" description="Disordered" evidence="9">
    <location>
        <begin position="1"/>
        <end position="67"/>
    </location>
</feature>
<dbReference type="KEGG" id="els:105020116"/>
<comment type="similarity">
    <text evidence="3">Belongs to the CENP-Q/OKP1 family.</text>
</comment>
<evidence type="ECO:0000256" key="8">
    <source>
        <dbReference type="SAM" id="Coils"/>
    </source>
</evidence>
<dbReference type="Proteomes" id="UP000265140">
    <property type="component" value="Chromosome 22"/>
</dbReference>
<reference evidence="10 11" key="1">
    <citation type="submission" date="2020-02" db="EMBL/GenBank/DDBJ databases">
        <title>Esox lucius (northern pike) genome, fEsoLuc1, primary haplotype.</title>
        <authorList>
            <person name="Myers G."/>
            <person name="Karagic N."/>
            <person name="Meyer A."/>
            <person name="Pippel M."/>
            <person name="Reichard M."/>
            <person name="Winkler S."/>
            <person name="Tracey A."/>
            <person name="Sims Y."/>
            <person name="Howe K."/>
            <person name="Rhie A."/>
            <person name="Formenti G."/>
            <person name="Durbin R."/>
            <person name="Fedrigo O."/>
            <person name="Jarvis E.D."/>
        </authorList>
    </citation>
    <scope>NUCLEOTIDE SEQUENCE [LARGE SCALE GENOMIC DNA]</scope>
</reference>
<evidence type="ECO:0000256" key="1">
    <source>
        <dbReference type="ARBA" id="ARBA00004123"/>
    </source>
</evidence>
<dbReference type="RefSeq" id="XP_010885126.2">
    <property type="nucleotide sequence ID" value="XM_010886824.4"/>
</dbReference>
<protein>
    <recommendedName>
        <fullName evidence="4">Centromere protein Q</fullName>
    </recommendedName>
</protein>
<dbReference type="Ensembl" id="ENSELUT00000102834.1">
    <property type="protein sequence ID" value="ENSELUP00000087317.1"/>
    <property type="gene ID" value="ENSELUG00000002610.3"/>
</dbReference>
<evidence type="ECO:0000313" key="10">
    <source>
        <dbReference type="Ensembl" id="ENSELUP00000087317.1"/>
    </source>
</evidence>